<proteinExistence type="predicted"/>
<evidence type="ECO:0000256" key="1">
    <source>
        <dbReference type="SAM" id="Coils"/>
    </source>
</evidence>
<dbReference type="Proteomes" id="UP000232638">
    <property type="component" value="Chromosome"/>
</dbReference>
<keyword evidence="1" id="KW-0175">Coiled coil</keyword>
<gene>
    <name evidence="2" type="ORF">THSYN_21055</name>
</gene>
<dbReference type="RefSeq" id="WP_100920875.1">
    <property type="nucleotide sequence ID" value="NZ_CP020370.1"/>
</dbReference>
<evidence type="ECO:0000313" key="2">
    <source>
        <dbReference type="EMBL" id="AUB83184.1"/>
    </source>
</evidence>
<evidence type="ECO:0000313" key="3">
    <source>
        <dbReference type="Proteomes" id="UP000232638"/>
    </source>
</evidence>
<dbReference type="OrthoDB" id="8557243at2"/>
<keyword evidence="3" id="KW-1185">Reference proteome</keyword>
<reference evidence="2 3" key="1">
    <citation type="submission" date="2017-03" db="EMBL/GenBank/DDBJ databases">
        <title>Complete genome sequence of Candidatus 'Thiodictyon syntrophicum' sp. nov. strain Cad16T, a photolithoautotroph purple sulfur bacterium isolated from an alpine meromictic lake.</title>
        <authorList>
            <person name="Luedin S.M."/>
            <person name="Pothier J.F."/>
            <person name="Danza F."/>
            <person name="Storelli N."/>
            <person name="Wittwer M."/>
            <person name="Tonolla M."/>
        </authorList>
    </citation>
    <scope>NUCLEOTIDE SEQUENCE [LARGE SCALE GENOMIC DNA]</scope>
    <source>
        <strain evidence="2 3">Cad16T</strain>
    </source>
</reference>
<dbReference type="EMBL" id="CP020370">
    <property type="protein sequence ID" value="AUB83184.1"/>
    <property type="molecule type" value="Genomic_DNA"/>
</dbReference>
<dbReference type="AlphaFoldDB" id="A0A2K8UC57"/>
<dbReference type="KEGG" id="tsy:THSYN_21055"/>
<protein>
    <submittedName>
        <fullName evidence="2">Uncharacterized protein</fullName>
    </submittedName>
</protein>
<accession>A0A2K8UC57</accession>
<feature type="coiled-coil region" evidence="1">
    <location>
        <begin position="188"/>
        <end position="215"/>
    </location>
</feature>
<sequence>MSNPWQDLSAFVHDQWSRLRVRGARNQLREDAIRNAIERAVDLANPRIRGLNGYRRLLREPIARCLDYSEELARRVPGPVRLNRQTWSEDALLNSLFGDPSRIRWAVSSADCRDYMGKTALMTGDCYAILLALPVFRHQLGIELNGDTLQRDIAQTTLSFDNIEVILAAGNPETVRAKTAGAIMDALVEFAAQEIGRQQARIEELQESLRIVRIKQKVVSPAAHGLEILRDDGAAHTTEYQIIGNEIKDLERALAAAHQGLATLNDYLDRFAALLRTPETLIAARPERTRLDRMNVVRQEREEDPQSAEIEYLRAYHGERAGRMVLMVRFARAELVSDQERLTQVERFFSA</sequence>
<organism evidence="2 3">
    <name type="scientific">Candidatus Thiodictyon syntrophicum</name>
    <dbReference type="NCBI Taxonomy" id="1166950"/>
    <lineage>
        <taxon>Bacteria</taxon>
        <taxon>Pseudomonadati</taxon>
        <taxon>Pseudomonadota</taxon>
        <taxon>Gammaproteobacteria</taxon>
        <taxon>Chromatiales</taxon>
        <taxon>Chromatiaceae</taxon>
        <taxon>Thiodictyon</taxon>
    </lineage>
</organism>
<name>A0A2K8UC57_9GAMM</name>